<dbReference type="SUPFAM" id="SSF50494">
    <property type="entry name" value="Trypsin-like serine proteases"/>
    <property type="match status" value="2"/>
</dbReference>
<dbReference type="Gene3D" id="4.10.400.10">
    <property type="entry name" value="Low-density Lipoprotein Receptor"/>
    <property type="match status" value="2"/>
</dbReference>
<evidence type="ECO:0000256" key="4">
    <source>
        <dbReference type="SAM" id="Phobius"/>
    </source>
</evidence>
<dbReference type="InterPro" id="IPR002172">
    <property type="entry name" value="LDrepeatLR_classA_rpt"/>
</dbReference>
<dbReference type="SMART" id="SM00020">
    <property type="entry name" value="Tryp_SPc"/>
    <property type="match status" value="2"/>
</dbReference>
<dbReference type="InterPro" id="IPR018114">
    <property type="entry name" value="TRYPSIN_HIS"/>
</dbReference>
<dbReference type="PANTHER" id="PTHR24252:SF7">
    <property type="entry name" value="HYALIN"/>
    <property type="match status" value="1"/>
</dbReference>
<dbReference type="PROSITE" id="PS00134">
    <property type="entry name" value="TRYPSIN_HIS"/>
    <property type="match status" value="2"/>
</dbReference>
<dbReference type="PANTHER" id="PTHR24252">
    <property type="entry name" value="ACROSIN-RELATED"/>
    <property type="match status" value="1"/>
</dbReference>
<dbReference type="CDD" id="cd00190">
    <property type="entry name" value="Tryp_SPc"/>
    <property type="match status" value="2"/>
</dbReference>
<proteinExistence type="predicted"/>
<gene>
    <name evidence="6" type="ORF">BV898_04210</name>
</gene>
<feature type="domain" description="Peptidase S1" evidence="5">
    <location>
        <begin position="133"/>
        <end position="411"/>
    </location>
</feature>
<evidence type="ECO:0000313" key="6">
    <source>
        <dbReference type="EMBL" id="OQV22000.1"/>
    </source>
</evidence>
<keyword evidence="3 6" id="KW-0645">Protease</keyword>
<accession>A0A1W0X3M1</accession>
<comment type="caution">
    <text evidence="2">Lacks conserved residue(s) required for the propagation of feature annotation.</text>
</comment>
<protein>
    <submittedName>
        <fullName evidence="6">Transmembrane protease serine 9</fullName>
    </submittedName>
</protein>
<dbReference type="PROSITE" id="PS50240">
    <property type="entry name" value="TRYPSIN_DOM"/>
    <property type="match status" value="2"/>
</dbReference>
<dbReference type="Pfam" id="PF00057">
    <property type="entry name" value="Ldl_recept_a"/>
    <property type="match status" value="2"/>
</dbReference>
<dbReference type="InterPro" id="IPR036055">
    <property type="entry name" value="LDL_receptor-like_sf"/>
</dbReference>
<keyword evidence="4 6" id="KW-0812">Transmembrane</keyword>
<reference evidence="7" key="1">
    <citation type="submission" date="2017-01" db="EMBL/GenBank/DDBJ databases">
        <title>Comparative genomics of anhydrobiosis in the tardigrade Hypsibius dujardini.</title>
        <authorList>
            <person name="Yoshida Y."/>
            <person name="Koutsovoulos G."/>
            <person name="Laetsch D."/>
            <person name="Stevens L."/>
            <person name="Kumar S."/>
            <person name="Horikawa D."/>
            <person name="Ishino K."/>
            <person name="Komine S."/>
            <person name="Tomita M."/>
            <person name="Blaxter M."/>
            <person name="Arakawa K."/>
        </authorList>
    </citation>
    <scope>NUCLEOTIDE SEQUENCE [LARGE SCALE GENOMIC DNA]</scope>
    <source>
        <strain evidence="7">Z151</strain>
    </source>
</reference>
<evidence type="ECO:0000256" key="2">
    <source>
        <dbReference type="PROSITE-ProRule" id="PRU00124"/>
    </source>
</evidence>
<dbReference type="PRINTS" id="PR00722">
    <property type="entry name" value="CHYMOTRYPSIN"/>
</dbReference>
<organism evidence="6 7">
    <name type="scientific">Hypsibius exemplaris</name>
    <name type="common">Freshwater tardigrade</name>
    <dbReference type="NCBI Taxonomy" id="2072580"/>
    <lineage>
        <taxon>Eukaryota</taxon>
        <taxon>Metazoa</taxon>
        <taxon>Ecdysozoa</taxon>
        <taxon>Tardigrada</taxon>
        <taxon>Eutardigrada</taxon>
        <taxon>Parachela</taxon>
        <taxon>Hypsibioidea</taxon>
        <taxon>Hypsibiidae</taxon>
        <taxon>Hypsibius</taxon>
    </lineage>
</organism>
<feature type="domain" description="Peptidase S1" evidence="5">
    <location>
        <begin position="482"/>
        <end position="755"/>
    </location>
</feature>
<dbReference type="SMART" id="SM00192">
    <property type="entry name" value="LDLa"/>
    <property type="match status" value="2"/>
</dbReference>
<dbReference type="GO" id="GO:0006508">
    <property type="term" value="P:proteolysis"/>
    <property type="evidence" value="ECO:0007669"/>
    <property type="project" value="UniProtKB-KW"/>
</dbReference>
<name>A0A1W0X3M1_HYPEX</name>
<dbReference type="PROSITE" id="PS00135">
    <property type="entry name" value="TRYPSIN_SER"/>
    <property type="match status" value="2"/>
</dbReference>
<dbReference type="GO" id="GO:0004252">
    <property type="term" value="F:serine-type endopeptidase activity"/>
    <property type="evidence" value="ECO:0007669"/>
    <property type="project" value="InterPro"/>
</dbReference>
<keyword evidence="1" id="KW-1015">Disulfide bond</keyword>
<dbReference type="InterPro" id="IPR001254">
    <property type="entry name" value="Trypsin_dom"/>
</dbReference>
<comment type="caution">
    <text evidence="6">The sequence shown here is derived from an EMBL/GenBank/DDBJ whole genome shotgun (WGS) entry which is preliminary data.</text>
</comment>
<keyword evidence="4" id="KW-0472">Membrane</keyword>
<dbReference type="OrthoDB" id="10051896at2759"/>
<dbReference type="InterPro" id="IPR033116">
    <property type="entry name" value="TRYPSIN_SER"/>
</dbReference>
<evidence type="ECO:0000259" key="5">
    <source>
        <dbReference type="PROSITE" id="PS50240"/>
    </source>
</evidence>
<keyword evidence="3" id="KW-0720">Serine protease</keyword>
<dbReference type="EMBL" id="MTYJ01000020">
    <property type="protein sequence ID" value="OQV22000.1"/>
    <property type="molecule type" value="Genomic_DNA"/>
</dbReference>
<dbReference type="SUPFAM" id="SSF57424">
    <property type="entry name" value="LDL receptor-like module"/>
    <property type="match status" value="2"/>
</dbReference>
<dbReference type="InterPro" id="IPR001314">
    <property type="entry name" value="Peptidase_S1A"/>
</dbReference>
<evidence type="ECO:0000313" key="7">
    <source>
        <dbReference type="Proteomes" id="UP000192578"/>
    </source>
</evidence>
<dbReference type="InterPro" id="IPR009003">
    <property type="entry name" value="Peptidase_S1_PA"/>
</dbReference>
<keyword evidence="3" id="KW-0378">Hydrolase</keyword>
<evidence type="ECO:0000256" key="1">
    <source>
        <dbReference type="ARBA" id="ARBA00023157"/>
    </source>
</evidence>
<dbReference type="Gene3D" id="2.40.10.10">
    <property type="entry name" value="Trypsin-like serine proteases"/>
    <property type="match status" value="2"/>
</dbReference>
<sequence>MASRSSSGLDGTPTSPWICTHSTVLLSKIALKVMDYSGSILCCFGLILSSGICNALPPNSAESALITEARGQTTCQPSELECDDGNGCYVASAGCDGKEDCADKSDEKKSYCQPTCGVSYFPIAPGRGNFEKITGGVVAKKNSLPWQAALFRPYPAGLGHPPDRKYQFCGGTIIKDRWILTAAHCLTAERLPSRANWQSDVPVSFLSPIGLTVRLGAFNTSNAAAVDQAIDMDVETVYCNPRFNLKKWVDYDYCLLKLRSRIPFRKNIGPACLPLHGSDVVGGTKCLASGWGYTDKDELNTTVLHQIFLPVLGRDSACFRPPFASSMSERMICSGNTNGDLVQNGLNPFPIGGVCPGDSGGPLACQNLTTSQWTVTGIGSFSTLCQQTSTYNVNVHARVGAAIDWIEGIVANGTYKYPPSPARCATNELKCDDGYGCYDASAGCDGKADCTDKSDEKKAYCQPECGRSHFTIAGQLESLGKITGGTNALKNSLPWQAVLFEPYPPNFGYPADRKHKFCGGTVINDRWVLTAAHCLSLDHPEQSEWKANPINTYRNPAGLTVRLGAYDTSVTAAADQAVDMDLEEIHCNPRFSQKSWTDYDYCLLKLKSKIPFRKNIGPACLPAQGSDVAAGTKCLASGWGYIGKDQQETTVLQQIYLPILGRNTDCRPELFGSLMTEQMLCSGTKDGVLTDPISMSGICQGDSGGPLICKNPSTEQWVVSGVASLTTLCGKQSTYNLNVHARTGSAIDWINGIIVNGTFTYPPDLERSPSDRLTVTSFVSLFLMFTCSFLLFSQ</sequence>
<feature type="transmembrane region" description="Helical" evidence="4">
    <location>
        <begin position="773"/>
        <end position="792"/>
    </location>
</feature>
<dbReference type="PROSITE" id="PS50068">
    <property type="entry name" value="LDLRA_2"/>
    <property type="match status" value="2"/>
</dbReference>
<dbReference type="Pfam" id="PF00089">
    <property type="entry name" value="Trypsin"/>
    <property type="match status" value="2"/>
</dbReference>
<evidence type="ECO:0000256" key="3">
    <source>
        <dbReference type="RuleBase" id="RU363034"/>
    </source>
</evidence>
<dbReference type="AlphaFoldDB" id="A0A1W0X3M1"/>
<dbReference type="InterPro" id="IPR043504">
    <property type="entry name" value="Peptidase_S1_PA_chymotrypsin"/>
</dbReference>
<keyword evidence="4" id="KW-1133">Transmembrane helix</keyword>
<dbReference type="CDD" id="cd00112">
    <property type="entry name" value="LDLa"/>
    <property type="match status" value="2"/>
</dbReference>
<keyword evidence="7" id="KW-1185">Reference proteome</keyword>
<dbReference type="Proteomes" id="UP000192578">
    <property type="component" value="Unassembled WGS sequence"/>
</dbReference>